<dbReference type="GO" id="GO:0003723">
    <property type="term" value="F:RNA binding"/>
    <property type="evidence" value="ECO:0007669"/>
    <property type="project" value="UniProtKB-UniRule"/>
</dbReference>
<dbReference type="EC" id="2.1.1.182" evidence="7"/>
<evidence type="ECO:0000256" key="1">
    <source>
        <dbReference type="ARBA" id="ARBA00022490"/>
    </source>
</evidence>
<organism evidence="10 11">
    <name type="scientific">Candidatus Uhrbacteria bacterium GW2011_GWA2_52_8d</name>
    <dbReference type="NCBI Taxonomy" id="1618979"/>
    <lineage>
        <taxon>Bacteria</taxon>
        <taxon>Candidatus Uhriibacteriota</taxon>
    </lineage>
</organism>
<dbReference type="EMBL" id="LCRH01000060">
    <property type="protein sequence ID" value="KKW31328.1"/>
    <property type="molecule type" value="Genomic_DNA"/>
</dbReference>
<comment type="function">
    <text evidence="7">Specifically dimethylates two adjacent adenosines (A1518 and A1519) in the loop of a conserved hairpin near the 3'-end of 16S rRNA in the 30S particle. May play a critical role in biogenesis of 30S subunits.</text>
</comment>
<keyword evidence="1 7" id="KW-0963">Cytoplasm</keyword>
<reference evidence="10 11" key="1">
    <citation type="journal article" date="2015" name="Nature">
        <title>rRNA introns, odd ribosomes, and small enigmatic genomes across a large radiation of phyla.</title>
        <authorList>
            <person name="Brown C.T."/>
            <person name="Hug L.A."/>
            <person name="Thomas B.C."/>
            <person name="Sharon I."/>
            <person name="Castelle C.J."/>
            <person name="Singh A."/>
            <person name="Wilkins M.J."/>
            <person name="Williams K.H."/>
            <person name="Banfield J.F."/>
        </authorList>
    </citation>
    <scope>NUCLEOTIDE SEQUENCE [LARGE SCALE GENOMIC DNA]</scope>
</reference>
<evidence type="ECO:0000259" key="9">
    <source>
        <dbReference type="SMART" id="SM00650"/>
    </source>
</evidence>
<dbReference type="PROSITE" id="PS51689">
    <property type="entry name" value="SAM_RNA_A_N6_MT"/>
    <property type="match status" value="1"/>
</dbReference>
<feature type="binding site" evidence="7 8">
    <location>
        <position position="38"/>
    </location>
    <ligand>
        <name>S-adenosyl-L-methionine</name>
        <dbReference type="ChEBI" id="CHEBI:59789"/>
    </ligand>
</feature>
<evidence type="ECO:0000256" key="2">
    <source>
        <dbReference type="ARBA" id="ARBA00022552"/>
    </source>
</evidence>
<keyword evidence="4 7" id="KW-0808">Transferase</keyword>
<evidence type="ECO:0000256" key="5">
    <source>
        <dbReference type="ARBA" id="ARBA00022691"/>
    </source>
</evidence>
<dbReference type="InterPro" id="IPR023165">
    <property type="entry name" value="rRNA_Ade_diMease-like_C"/>
</dbReference>
<dbReference type="GO" id="GO:0005829">
    <property type="term" value="C:cytosol"/>
    <property type="evidence" value="ECO:0007669"/>
    <property type="project" value="TreeGrafter"/>
</dbReference>
<dbReference type="InterPro" id="IPR029063">
    <property type="entry name" value="SAM-dependent_MTases_sf"/>
</dbReference>
<dbReference type="InterPro" id="IPR011530">
    <property type="entry name" value="rRNA_adenine_dimethylase"/>
</dbReference>
<dbReference type="NCBIfam" id="TIGR00755">
    <property type="entry name" value="ksgA"/>
    <property type="match status" value="1"/>
</dbReference>
<comment type="catalytic activity">
    <reaction evidence="7">
        <text>adenosine(1518)/adenosine(1519) in 16S rRNA + 4 S-adenosyl-L-methionine = N(6)-dimethyladenosine(1518)/N(6)-dimethyladenosine(1519) in 16S rRNA + 4 S-adenosyl-L-homocysteine + 4 H(+)</text>
        <dbReference type="Rhea" id="RHEA:19609"/>
        <dbReference type="Rhea" id="RHEA-COMP:10232"/>
        <dbReference type="Rhea" id="RHEA-COMP:10233"/>
        <dbReference type="ChEBI" id="CHEBI:15378"/>
        <dbReference type="ChEBI" id="CHEBI:57856"/>
        <dbReference type="ChEBI" id="CHEBI:59789"/>
        <dbReference type="ChEBI" id="CHEBI:74411"/>
        <dbReference type="ChEBI" id="CHEBI:74493"/>
        <dbReference type="EC" id="2.1.1.182"/>
    </reaction>
</comment>
<dbReference type="SMART" id="SM00650">
    <property type="entry name" value="rADc"/>
    <property type="match status" value="1"/>
</dbReference>
<comment type="subcellular location">
    <subcellularLocation>
        <location evidence="7">Cytoplasm</location>
    </subcellularLocation>
</comment>
<feature type="binding site" evidence="7 8">
    <location>
        <position position="13"/>
    </location>
    <ligand>
        <name>S-adenosyl-L-methionine</name>
        <dbReference type="ChEBI" id="CHEBI:59789"/>
    </ligand>
</feature>
<dbReference type="Gene3D" id="3.40.50.150">
    <property type="entry name" value="Vaccinia Virus protein VP39"/>
    <property type="match status" value="1"/>
</dbReference>
<dbReference type="CDD" id="cd02440">
    <property type="entry name" value="AdoMet_MTases"/>
    <property type="match status" value="1"/>
</dbReference>
<evidence type="ECO:0000256" key="4">
    <source>
        <dbReference type="ARBA" id="ARBA00022679"/>
    </source>
</evidence>
<keyword evidence="6 7" id="KW-0694">RNA-binding</keyword>
<dbReference type="PANTHER" id="PTHR11727">
    <property type="entry name" value="DIMETHYLADENOSINE TRANSFERASE"/>
    <property type="match status" value="1"/>
</dbReference>
<keyword evidence="3 7" id="KW-0489">Methyltransferase</keyword>
<dbReference type="InterPro" id="IPR020598">
    <property type="entry name" value="rRNA_Ade_methylase_Trfase_N"/>
</dbReference>
<keyword evidence="2 7" id="KW-0698">rRNA processing</keyword>
<dbReference type="PATRIC" id="fig|1618979.3.peg.755"/>
<keyword evidence="5 7" id="KW-0949">S-adenosyl-L-methionine</keyword>
<dbReference type="InterPro" id="IPR001737">
    <property type="entry name" value="KsgA/Erm"/>
</dbReference>
<dbReference type="SUPFAM" id="SSF53335">
    <property type="entry name" value="S-adenosyl-L-methionine-dependent methyltransferases"/>
    <property type="match status" value="1"/>
</dbReference>
<gene>
    <name evidence="7" type="primary">rsmA</name>
    <name evidence="7" type="synonym">ksgA</name>
    <name evidence="10" type="ORF">UY76_C0060G0003</name>
</gene>
<evidence type="ECO:0000256" key="6">
    <source>
        <dbReference type="ARBA" id="ARBA00022884"/>
    </source>
</evidence>
<dbReference type="AlphaFoldDB" id="A0A0G1XJD2"/>
<evidence type="ECO:0000313" key="10">
    <source>
        <dbReference type="EMBL" id="KKW31328.1"/>
    </source>
</evidence>
<feature type="binding site" evidence="7 8">
    <location>
        <position position="82"/>
    </location>
    <ligand>
        <name>S-adenosyl-L-methionine</name>
        <dbReference type="ChEBI" id="CHEBI:59789"/>
    </ligand>
</feature>
<name>A0A0G1XJD2_9BACT</name>
<feature type="domain" description="Ribosomal RNA adenine methylase transferase N-terminal" evidence="9">
    <location>
        <begin position="18"/>
        <end position="191"/>
    </location>
</feature>
<accession>A0A0G1XJD2</accession>
<dbReference type="PROSITE" id="PS01131">
    <property type="entry name" value="RRNA_A_DIMETH"/>
    <property type="match status" value="1"/>
</dbReference>
<dbReference type="HAMAP" id="MF_00607">
    <property type="entry name" value="16SrRNA_methyltr_A"/>
    <property type="match status" value="1"/>
</dbReference>
<dbReference type="Proteomes" id="UP000034054">
    <property type="component" value="Unassembled WGS sequence"/>
</dbReference>
<feature type="binding site" evidence="7 8">
    <location>
        <position position="11"/>
    </location>
    <ligand>
        <name>S-adenosyl-L-methionine</name>
        <dbReference type="ChEBI" id="CHEBI:59789"/>
    </ligand>
</feature>
<dbReference type="Pfam" id="PF00398">
    <property type="entry name" value="RrnaAD"/>
    <property type="match status" value="1"/>
</dbReference>
<feature type="binding site" evidence="7 8">
    <location>
        <position position="108"/>
    </location>
    <ligand>
        <name>S-adenosyl-L-methionine</name>
        <dbReference type="ChEBI" id="CHEBI:59789"/>
    </ligand>
</feature>
<evidence type="ECO:0000313" key="11">
    <source>
        <dbReference type="Proteomes" id="UP000034054"/>
    </source>
</evidence>
<comment type="caution">
    <text evidence="10">The sequence shown here is derived from an EMBL/GenBank/DDBJ whole genome shotgun (WGS) entry which is preliminary data.</text>
</comment>
<evidence type="ECO:0000256" key="8">
    <source>
        <dbReference type="PROSITE-ProRule" id="PRU01026"/>
    </source>
</evidence>
<dbReference type="GO" id="GO:0052908">
    <property type="term" value="F:16S rRNA (adenine(1518)-N(6)/adenine(1519)-N(6))-dimethyltransferase activity"/>
    <property type="evidence" value="ECO:0007669"/>
    <property type="project" value="UniProtKB-EC"/>
</dbReference>
<dbReference type="Gene3D" id="1.10.8.100">
    <property type="entry name" value="Ribosomal RNA adenine dimethylase-like, domain 2"/>
    <property type="match status" value="1"/>
</dbReference>
<protein>
    <recommendedName>
        <fullName evidence="7">Ribosomal RNA small subunit methyltransferase A</fullName>
        <ecNumber evidence="7">2.1.1.182</ecNumber>
    </recommendedName>
    <alternativeName>
        <fullName evidence="7">16S rRNA (adenine(1518)-N(6)/adenine(1519)-N(6))-dimethyltransferase</fullName>
    </alternativeName>
    <alternativeName>
        <fullName evidence="7">16S rRNA dimethyladenosine transferase</fullName>
    </alternativeName>
    <alternativeName>
        <fullName evidence="7">16S rRNA dimethylase</fullName>
    </alternativeName>
    <alternativeName>
        <fullName evidence="7">S-adenosylmethionine-6-N', N'-adenosyl(rRNA) dimethyltransferase</fullName>
    </alternativeName>
</protein>
<feature type="binding site" evidence="7 8">
    <location>
        <position position="59"/>
    </location>
    <ligand>
        <name>S-adenosyl-L-methionine</name>
        <dbReference type="ChEBI" id="CHEBI:59789"/>
    </ligand>
</feature>
<dbReference type="InterPro" id="IPR020596">
    <property type="entry name" value="rRNA_Ade_Mease_Trfase_CS"/>
</dbReference>
<sequence>MIRAKKSFGQNWLVDETVVAKIIEAAEIVPGETVLEIGPGTGVLTQALVDAGAHVIAVEADKSLIAPLRETFGEFVEVIHADILSFDFSTSATFPPSHLPTPYKLVANIPYNITSDVLRRFLTTDPKPSRIILMVQREVADRIVAVPPDMSLLSVMCQLYAQCRRVTKVPAGAFRPIPKVDSAVVQLDLQTDVAHARADRSLHEVNPEDVIAMAKRGFASRRKQLHGNLKSLTHDSEQIKQALESLGLPSSARAQELTVEKWVKLTHILNKN</sequence>
<proteinExistence type="inferred from homology"/>
<evidence type="ECO:0000256" key="7">
    <source>
        <dbReference type="HAMAP-Rule" id="MF_00607"/>
    </source>
</evidence>
<evidence type="ECO:0000256" key="3">
    <source>
        <dbReference type="ARBA" id="ARBA00022603"/>
    </source>
</evidence>
<dbReference type="PANTHER" id="PTHR11727:SF7">
    <property type="entry name" value="DIMETHYLADENOSINE TRANSFERASE-RELATED"/>
    <property type="match status" value="1"/>
</dbReference>
<comment type="similarity">
    <text evidence="7">Belongs to the class I-like SAM-binding methyltransferase superfamily. rRNA adenine N(6)-methyltransferase family. RsmA subfamily.</text>
</comment>